<evidence type="ECO:0000313" key="1">
    <source>
        <dbReference type="EMBL" id="KAF6141868.1"/>
    </source>
</evidence>
<protein>
    <submittedName>
        <fullName evidence="1">Uncharacterized protein</fullName>
    </submittedName>
</protein>
<comment type="caution">
    <text evidence="1">The sequence shown here is derived from an EMBL/GenBank/DDBJ whole genome shotgun (WGS) entry which is preliminary data.</text>
</comment>
<proteinExistence type="predicted"/>
<dbReference type="AlphaFoldDB" id="A0A7J7LH39"/>
<evidence type="ECO:0000313" key="2">
    <source>
        <dbReference type="Proteomes" id="UP000541444"/>
    </source>
</evidence>
<name>A0A7J7LH39_9MAGN</name>
<dbReference type="PANTHER" id="PTHR47602:SF2">
    <property type="entry name" value="F-BOX PROTEIN SKIP22"/>
    <property type="match status" value="1"/>
</dbReference>
<keyword evidence="2" id="KW-1185">Reference proteome</keyword>
<accession>A0A7J7LH39</accession>
<dbReference type="EMBL" id="JACGCM010002285">
    <property type="protein sequence ID" value="KAF6141868.1"/>
    <property type="molecule type" value="Genomic_DNA"/>
</dbReference>
<gene>
    <name evidence="1" type="ORF">GIB67_003239</name>
</gene>
<reference evidence="1 2" key="1">
    <citation type="journal article" date="2020" name="IScience">
        <title>Genome Sequencing of the Endangered Kingdonia uniflora (Circaeasteraceae, Ranunculales) Reveals Potential Mechanisms of Evolutionary Specialization.</title>
        <authorList>
            <person name="Sun Y."/>
            <person name="Deng T."/>
            <person name="Zhang A."/>
            <person name="Moore M.J."/>
            <person name="Landis J.B."/>
            <person name="Lin N."/>
            <person name="Zhang H."/>
            <person name="Zhang X."/>
            <person name="Huang J."/>
            <person name="Zhang X."/>
            <person name="Sun H."/>
            <person name="Wang H."/>
        </authorList>
    </citation>
    <scope>NUCLEOTIDE SEQUENCE [LARGE SCALE GENOMIC DNA]</scope>
    <source>
        <strain evidence="1">TB1705</strain>
        <tissue evidence="1">Leaf</tissue>
    </source>
</reference>
<dbReference type="Proteomes" id="UP000541444">
    <property type="component" value="Unassembled WGS sequence"/>
</dbReference>
<dbReference type="PANTHER" id="PTHR47602">
    <property type="entry name" value="F-BOX PROTEIN SKIP22"/>
    <property type="match status" value="1"/>
</dbReference>
<sequence>MKLRIRSLDSKETLKIQIPTTTNPSPTLQDFKDAFSLHLSSSSTSETLTLSLSITKTLLPNLPTNLSNPFGDLIFFTSKPNIKAPIEVTTSNSSCSIMGFDSDRTEEKVETLTTMGEDMEMGDGLGEKSLFLDFDDKIKTLTVKEDVVMVSVESDGNIETLTTREDDNVDNVEVVDVLGENSAPGRMGPVKVIDCFSDVYDS</sequence>
<organism evidence="1 2">
    <name type="scientific">Kingdonia uniflora</name>
    <dbReference type="NCBI Taxonomy" id="39325"/>
    <lineage>
        <taxon>Eukaryota</taxon>
        <taxon>Viridiplantae</taxon>
        <taxon>Streptophyta</taxon>
        <taxon>Embryophyta</taxon>
        <taxon>Tracheophyta</taxon>
        <taxon>Spermatophyta</taxon>
        <taxon>Magnoliopsida</taxon>
        <taxon>Ranunculales</taxon>
        <taxon>Circaeasteraceae</taxon>
        <taxon>Kingdonia</taxon>
    </lineage>
</organism>